<dbReference type="RefSeq" id="XP_005757828.1">
    <property type="nucleotide sequence ID" value="XM_005757771.1"/>
</dbReference>
<evidence type="ECO:0000313" key="3">
    <source>
        <dbReference type="Proteomes" id="UP000013827"/>
    </source>
</evidence>
<dbReference type="AlphaFoldDB" id="A0A0D3I2B4"/>
<feature type="region of interest" description="Disordered" evidence="1">
    <location>
        <begin position="54"/>
        <end position="79"/>
    </location>
</feature>
<name>A0A0D3I2B4_EMIH1</name>
<reference evidence="3" key="1">
    <citation type="journal article" date="2013" name="Nature">
        <title>Pan genome of the phytoplankton Emiliania underpins its global distribution.</title>
        <authorList>
            <person name="Read B.A."/>
            <person name="Kegel J."/>
            <person name="Klute M.J."/>
            <person name="Kuo A."/>
            <person name="Lefebvre S.C."/>
            <person name="Maumus F."/>
            <person name="Mayer C."/>
            <person name="Miller J."/>
            <person name="Monier A."/>
            <person name="Salamov A."/>
            <person name="Young J."/>
            <person name="Aguilar M."/>
            <person name="Claverie J.M."/>
            <person name="Frickenhaus S."/>
            <person name="Gonzalez K."/>
            <person name="Herman E.K."/>
            <person name="Lin Y.C."/>
            <person name="Napier J."/>
            <person name="Ogata H."/>
            <person name="Sarno A.F."/>
            <person name="Shmutz J."/>
            <person name="Schroeder D."/>
            <person name="de Vargas C."/>
            <person name="Verret F."/>
            <person name="von Dassow P."/>
            <person name="Valentin K."/>
            <person name="Van de Peer Y."/>
            <person name="Wheeler G."/>
            <person name="Dacks J.B."/>
            <person name="Delwiche C.F."/>
            <person name="Dyhrman S.T."/>
            <person name="Glockner G."/>
            <person name="John U."/>
            <person name="Richards T."/>
            <person name="Worden A.Z."/>
            <person name="Zhang X."/>
            <person name="Grigoriev I.V."/>
            <person name="Allen A.E."/>
            <person name="Bidle K."/>
            <person name="Borodovsky M."/>
            <person name="Bowler C."/>
            <person name="Brownlee C."/>
            <person name="Cock J.M."/>
            <person name="Elias M."/>
            <person name="Gladyshev V.N."/>
            <person name="Groth M."/>
            <person name="Guda C."/>
            <person name="Hadaegh A."/>
            <person name="Iglesias-Rodriguez M.D."/>
            <person name="Jenkins J."/>
            <person name="Jones B.M."/>
            <person name="Lawson T."/>
            <person name="Leese F."/>
            <person name="Lindquist E."/>
            <person name="Lobanov A."/>
            <person name="Lomsadze A."/>
            <person name="Malik S.B."/>
            <person name="Marsh M.E."/>
            <person name="Mackinder L."/>
            <person name="Mock T."/>
            <person name="Mueller-Roeber B."/>
            <person name="Pagarete A."/>
            <person name="Parker M."/>
            <person name="Probert I."/>
            <person name="Quesneville H."/>
            <person name="Raines C."/>
            <person name="Rensing S.A."/>
            <person name="Riano-Pachon D.M."/>
            <person name="Richier S."/>
            <person name="Rokitta S."/>
            <person name="Shiraiwa Y."/>
            <person name="Soanes D.M."/>
            <person name="van der Giezen M."/>
            <person name="Wahlund T.M."/>
            <person name="Williams B."/>
            <person name="Wilson W."/>
            <person name="Wolfe G."/>
            <person name="Wurch L.L."/>
        </authorList>
    </citation>
    <scope>NUCLEOTIDE SEQUENCE</scope>
</reference>
<accession>A0A0D3I2B4</accession>
<dbReference type="EnsemblProtists" id="EOD05399">
    <property type="protein sequence ID" value="EOD05399"/>
    <property type="gene ID" value="EMIHUDRAFT_448641"/>
</dbReference>
<dbReference type="Proteomes" id="UP000013827">
    <property type="component" value="Unassembled WGS sequence"/>
</dbReference>
<evidence type="ECO:0000313" key="2">
    <source>
        <dbReference type="EnsemblProtists" id="EOD05399"/>
    </source>
</evidence>
<dbReference type="GeneID" id="17251404"/>
<dbReference type="KEGG" id="ehx:EMIHUDRAFT_448641"/>
<dbReference type="HOGENOM" id="CLU_1172548_0_0_1"/>
<sequence>MGHQSLDGAAALRRAAAAFPFYGPFLALLLCGARLAQSIAAARSAEASIAAARGAEGGGGRGLAPPQGGVRGTKAVRSGQGPGAASWGLLVLSDAPAVPALAARLPALAGRVVDTAGAGQLGHSSFGRSCSSDRGCSRGPDPGGAWTRSLVDFYLAGAADGFVKGLFTSFLFATMRRNLLCCEPGAFVQWMAWYNLSRTHRDHPMKDRAFMDALARTSWADEKPVFAAASSADESSG</sequence>
<organism evidence="2 3">
    <name type="scientific">Emiliania huxleyi (strain CCMP1516)</name>
    <dbReference type="NCBI Taxonomy" id="280463"/>
    <lineage>
        <taxon>Eukaryota</taxon>
        <taxon>Haptista</taxon>
        <taxon>Haptophyta</taxon>
        <taxon>Prymnesiophyceae</taxon>
        <taxon>Isochrysidales</taxon>
        <taxon>Noelaerhabdaceae</taxon>
        <taxon>Emiliania</taxon>
    </lineage>
</organism>
<protein>
    <submittedName>
        <fullName evidence="2">Uncharacterized protein</fullName>
    </submittedName>
</protein>
<evidence type="ECO:0000256" key="1">
    <source>
        <dbReference type="SAM" id="MobiDB-lite"/>
    </source>
</evidence>
<keyword evidence="3" id="KW-1185">Reference proteome</keyword>
<dbReference type="PaxDb" id="2903-EOD05399"/>
<reference evidence="2" key="2">
    <citation type="submission" date="2024-10" db="UniProtKB">
        <authorList>
            <consortium name="EnsemblProtists"/>
        </authorList>
    </citation>
    <scope>IDENTIFICATION</scope>
</reference>
<proteinExistence type="predicted"/>